<evidence type="ECO:0000256" key="1">
    <source>
        <dbReference type="ARBA" id="ARBA00004141"/>
    </source>
</evidence>
<gene>
    <name evidence="9" type="ORF">H1P_1190016</name>
</gene>
<feature type="binding site" evidence="6">
    <location>
        <position position="17"/>
    </location>
    <ligand>
        <name>Ca(2+)</name>
        <dbReference type="ChEBI" id="CHEBI:29108"/>
    </ligand>
</feature>
<evidence type="ECO:0000256" key="7">
    <source>
        <dbReference type="PIRSR" id="PIRSR608901-2"/>
    </source>
</evidence>
<organism evidence="9 10">
    <name type="scientific">Hyella patelloides LEGE 07179</name>
    <dbReference type="NCBI Taxonomy" id="945734"/>
    <lineage>
        <taxon>Bacteria</taxon>
        <taxon>Bacillati</taxon>
        <taxon>Cyanobacteriota</taxon>
        <taxon>Cyanophyceae</taxon>
        <taxon>Pleurocapsales</taxon>
        <taxon>Hyellaceae</taxon>
        <taxon>Hyella</taxon>
    </lineage>
</organism>
<reference evidence="9 10" key="1">
    <citation type="submission" date="2019-01" db="EMBL/GenBank/DDBJ databases">
        <authorList>
            <person name="Brito A."/>
        </authorList>
    </citation>
    <scope>NUCLEOTIDE SEQUENCE [LARGE SCALE GENOMIC DNA]</scope>
    <source>
        <strain evidence="9">1</strain>
    </source>
</reference>
<name>A0A563VKF8_9CYAN</name>
<dbReference type="AlphaFoldDB" id="A0A563VKF8"/>
<feature type="transmembrane region" description="Helical" evidence="8">
    <location>
        <begin position="49"/>
        <end position="69"/>
    </location>
</feature>
<feature type="transmembrane region" description="Helical" evidence="8">
    <location>
        <begin position="155"/>
        <end position="172"/>
    </location>
</feature>
<dbReference type="GO" id="GO:0016020">
    <property type="term" value="C:membrane"/>
    <property type="evidence" value="ECO:0007669"/>
    <property type="project" value="UniProtKB-SubCell"/>
</dbReference>
<keyword evidence="3" id="KW-0378">Hydrolase</keyword>
<keyword evidence="5 8" id="KW-0472">Membrane</keyword>
<evidence type="ECO:0000313" key="10">
    <source>
        <dbReference type="Proteomes" id="UP000320055"/>
    </source>
</evidence>
<keyword evidence="6" id="KW-0106">Calcium</keyword>
<evidence type="ECO:0000256" key="6">
    <source>
        <dbReference type="PIRSR" id="PIRSR608901-1"/>
    </source>
</evidence>
<protein>
    <recommendedName>
        <fullName evidence="11">Ceramidase</fullName>
    </recommendedName>
</protein>
<keyword evidence="6" id="KW-0479">Metal-binding</keyword>
<dbReference type="InterPro" id="IPR008901">
    <property type="entry name" value="ACER"/>
</dbReference>
<dbReference type="GO" id="GO:0006672">
    <property type="term" value="P:ceramide metabolic process"/>
    <property type="evidence" value="ECO:0007669"/>
    <property type="project" value="InterPro"/>
</dbReference>
<dbReference type="Proteomes" id="UP000320055">
    <property type="component" value="Unassembled WGS sequence"/>
</dbReference>
<feature type="transmembrane region" description="Helical" evidence="8">
    <location>
        <begin position="178"/>
        <end position="199"/>
    </location>
</feature>
<sequence length="217" mass="24419">MMIDLYCERVGAGLWAEPVNTLSNISFFLSGWAAWYLAHQRKVLSNTIFLLISLLLAIGVGSSLFHAFATSLTKLLDIIPIALFQIAYLWIYSRRVIKLKNLVIVLLIVLLLSSILVTFQFSQIANGSITYAPGIGILLGLGLYHWQQIKKDRFLILRATGVFFLALGFRSVDLALCPYWAIGTHFLWHLLNGVMLYLLMRALIENCSNSEEPALNQ</sequence>
<evidence type="ECO:0000256" key="5">
    <source>
        <dbReference type="ARBA" id="ARBA00023136"/>
    </source>
</evidence>
<feature type="binding site" evidence="7">
    <location>
        <position position="66"/>
    </location>
    <ligand>
        <name>Zn(2+)</name>
        <dbReference type="ChEBI" id="CHEBI:29105"/>
        <note>catalytic</note>
    </ligand>
</feature>
<evidence type="ECO:0000256" key="8">
    <source>
        <dbReference type="SAM" id="Phobius"/>
    </source>
</evidence>
<evidence type="ECO:0008006" key="11">
    <source>
        <dbReference type="Google" id="ProtNLM"/>
    </source>
</evidence>
<dbReference type="EMBL" id="CAACVJ010000023">
    <property type="protein sequence ID" value="VEP11775.1"/>
    <property type="molecule type" value="Genomic_DNA"/>
</dbReference>
<comment type="subcellular location">
    <subcellularLocation>
        <location evidence="1">Membrane</location>
        <topology evidence="1">Multi-pass membrane protein</topology>
    </subcellularLocation>
</comment>
<evidence type="ECO:0000313" key="9">
    <source>
        <dbReference type="EMBL" id="VEP11775.1"/>
    </source>
</evidence>
<feature type="binding site" evidence="7">
    <location>
        <position position="189"/>
    </location>
    <ligand>
        <name>Zn(2+)</name>
        <dbReference type="ChEBI" id="CHEBI:29105"/>
        <note>catalytic</note>
    </ligand>
</feature>
<keyword evidence="7" id="KW-0862">Zinc</keyword>
<dbReference type="RefSeq" id="WP_144869507.1">
    <property type="nucleotide sequence ID" value="NZ_LR213872.1"/>
</dbReference>
<dbReference type="GO" id="GO:0016811">
    <property type="term" value="F:hydrolase activity, acting on carbon-nitrogen (but not peptide) bonds, in linear amides"/>
    <property type="evidence" value="ECO:0007669"/>
    <property type="project" value="InterPro"/>
</dbReference>
<feature type="transmembrane region" description="Helical" evidence="8">
    <location>
        <begin position="103"/>
        <end position="122"/>
    </location>
</feature>
<dbReference type="GO" id="GO:0046872">
    <property type="term" value="F:metal ion binding"/>
    <property type="evidence" value="ECO:0007669"/>
    <property type="project" value="UniProtKB-KW"/>
</dbReference>
<keyword evidence="10" id="KW-1185">Reference proteome</keyword>
<evidence type="ECO:0000256" key="4">
    <source>
        <dbReference type="ARBA" id="ARBA00022989"/>
    </source>
</evidence>
<dbReference type="Pfam" id="PF05875">
    <property type="entry name" value="Ceramidase"/>
    <property type="match status" value="1"/>
</dbReference>
<feature type="transmembrane region" description="Helical" evidence="8">
    <location>
        <begin position="128"/>
        <end position="146"/>
    </location>
</feature>
<accession>A0A563VKF8</accession>
<feature type="binding site" evidence="7">
    <location>
        <position position="185"/>
    </location>
    <ligand>
        <name>Zn(2+)</name>
        <dbReference type="ChEBI" id="CHEBI:29105"/>
        <note>catalytic</note>
    </ligand>
</feature>
<evidence type="ECO:0000256" key="2">
    <source>
        <dbReference type="ARBA" id="ARBA00022692"/>
    </source>
</evidence>
<dbReference type="OrthoDB" id="277121at2"/>
<proteinExistence type="predicted"/>
<keyword evidence="2 8" id="KW-0812">Transmembrane</keyword>
<keyword evidence="4 8" id="KW-1133">Transmembrane helix</keyword>
<feature type="transmembrane region" description="Helical" evidence="8">
    <location>
        <begin position="75"/>
        <end position="91"/>
    </location>
</feature>
<evidence type="ECO:0000256" key="3">
    <source>
        <dbReference type="ARBA" id="ARBA00022801"/>
    </source>
</evidence>
<comment type="cofactor">
    <cofactor evidence="7">
        <name>Zn(2+)</name>
        <dbReference type="ChEBI" id="CHEBI:29105"/>
    </cofactor>
</comment>